<organism evidence="1 2">
    <name type="scientific">Glomus cerebriforme</name>
    <dbReference type="NCBI Taxonomy" id="658196"/>
    <lineage>
        <taxon>Eukaryota</taxon>
        <taxon>Fungi</taxon>
        <taxon>Fungi incertae sedis</taxon>
        <taxon>Mucoromycota</taxon>
        <taxon>Glomeromycotina</taxon>
        <taxon>Glomeromycetes</taxon>
        <taxon>Glomerales</taxon>
        <taxon>Glomeraceae</taxon>
        <taxon>Glomus</taxon>
    </lineage>
</organism>
<dbReference type="AlphaFoldDB" id="A0A397STX8"/>
<proteinExistence type="predicted"/>
<comment type="caution">
    <text evidence="1">The sequence shown here is derived from an EMBL/GenBank/DDBJ whole genome shotgun (WGS) entry which is preliminary data.</text>
</comment>
<keyword evidence="2" id="KW-1185">Reference proteome</keyword>
<dbReference type="Proteomes" id="UP000265703">
    <property type="component" value="Unassembled WGS sequence"/>
</dbReference>
<gene>
    <name evidence="1" type="ORF">C1645_825207</name>
</gene>
<evidence type="ECO:0000313" key="1">
    <source>
        <dbReference type="EMBL" id="RIA89182.1"/>
    </source>
</evidence>
<dbReference type="EMBL" id="QKYT01000229">
    <property type="protein sequence ID" value="RIA89182.1"/>
    <property type="molecule type" value="Genomic_DNA"/>
</dbReference>
<reference evidence="1 2" key="1">
    <citation type="submission" date="2018-06" db="EMBL/GenBank/DDBJ databases">
        <title>Comparative genomics reveals the genomic features of Rhizophagus irregularis, R. cerebriforme, R. diaphanum and Gigaspora rosea, and their symbiotic lifestyle signature.</title>
        <authorList>
            <person name="Morin E."/>
            <person name="San Clemente H."/>
            <person name="Chen E.C.H."/>
            <person name="De La Providencia I."/>
            <person name="Hainaut M."/>
            <person name="Kuo A."/>
            <person name="Kohler A."/>
            <person name="Murat C."/>
            <person name="Tang N."/>
            <person name="Roy S."/>
            <person name="Loubradou J."/>
            <person name="Henrissat B."/>
            <person name="Grigoriev I.V."/>
            <person name="Corradi N."/>
            <person name="Roux C."/>
            <person name="Martin F.M."/>
        </authorList>
    </citation>
    <scope>NUCLEOTIDE SEQUENCE [LARGE SCALE GENOMIC DNA]</scope>
    <source>
        <strain evidence="1 2">DAOM 227022</strain>
    </source>
</reference>
<protein>
    <submittedName>
        <fullName evidence="1">Uncharacterized protein</fullName>
    </submittedName>
</protein>
<sequence>MIITEEIGNYPKDDTIVYKQKNEREIVSQNFTYKVITAENYPDKKILQVTHMPNCYSIPNNYKIQTISSELSATNATDLLYNNFTENKTRVSEILLFGLQFNKLKEYQEIKSHKKTLKPVNNISTSGLTKRATKVAFKVSEYYKYLAAIEPSLPREKAISEQKISINNLIEQNIKINVVNITITVAVHPNEIPHIIDKNIIEIIINSVERNSNKWSYTSLMGQDKLKNENTDSTEFQSAAKVWLKYFLTPSIGDPEDDDFIKGLYQPVIVIPYIHVLV</sequence>
<accession>A0A397STX8</accession>
<name>A0A397STX8_9GLOM</name>
<evidence type="ECO:0000313" key="2">
    <source>
        <dbReference type="Proteomes" id="UP000265703"/>
    </source>
</evidence>
<dbReference type="OrthoDB" id="2392706at2759"/>